<accession>A0A1W6LCZ9</accession>
<proteinExistence type="predicted"/>
<dbReference type="NCBIfam" id="NF041043">
    <property type="entry name" value="BPSS1780_fam"/>
    <property type="match status" value="1"/>
</dbReference>
<gene>
    <name evidence="1" type="ORF">A4W93_20535</name>
</gene>
<dbReference type="EMBL" id="CP015118">
    <property type="protein sequence ID" value="ARN22093.1"/>
    <property type="molecule type" value="Genomic_DNA"/>
</dbReference>
<organism evidence="1 2">
    <name type="scientific">Piscinibacter gummiphilus</name>
    <dbReference type="NCBI Taxonomy" id="946333"/>
    <lineage>
        <taxon>Bacteria</taxon>
        <taxon>Pseudomonadati</taxon>
        <taxon>Pseudomonadota</taxon>
        <taxon>Betaproteobacteria</taxon>
        <taxon>Burkholderiales</taxon>
        <taxon>Sphaerotilaceae</taxon>
        <taxon>Piscinibacter</taxon>
    </lineage>
</organism>
<dbReference type="RefSeq" id="WP_085752392.1">
    <property type="nucleotide sequence ID" value="NZ_BSPR01000006.1"/>
</dbReference>
<evidence type="ECO:0000313" key="1">
    <source>
        <dbReference type="EMBL" id="ARN22093.1"/>
    </source>
</evidence>
<protein>
    <submittedName>
        <fullName evidence="1">Uncharacterized protein</fullName>
    </submittedName>
</protein>
<dbReference type="OrthoDB" id="5298483at2"/>
<sequence length="270" mass="29218">MPVEMKLQHVPASRGAMWVRQGFRAFALRPLAFMALLFTYTFASLLLFQLPWIGLVALACPPLLALVFMIGTQLALNGRIPTPALFAAPFRVSRAQSFALAKLGVLFLLLSVGVVLLGHWADGGSLVRAMGLMSRQDNPAAQKELAELFVSPQLQFGVLLRFGLIAFLMLLFAHASALVHWGAHGTAKSLFFSTVAVWRNKAAFVVYAATGFLVQMGFSMLTSVLFAIAPQIASLVMLVTSVVLATVFCTSLFFTFVDSFEASITPPAES</sequence>
<dbReference type="InterPro" id="IPR047798">
    <property type="entry name" value="BPSS1780-like"/>
</dbReference>
<evidence type="ECO:0000313" key="2">
    <source>
        <dbReference type="Proteomes" id="UP000193427"/>
    </source>
</evidence>
<reference evidence="1 2" key="1">
    <citation type="submission" date="2016-04" db="EMBL/GenBank/DDBJ databases">
        <title>Complete genome sequence of natural rubber-degrading, novel Gram-negative bacterium, Rhizobacter gummiphilus strain NS21.</title>
        <authorList>
            <person name="Tabata M."/>
            <person name="Kasai D."/>
            <person name="Fukuda M."/>
        </authorList>
    </citation>
    <scope>NUCLEOTIDE SEQUENCE [LARGE SCALE GENOMIC DNA]</scope>
    <source>
        <strain evidence="1 2">NS21</strain>
    </source>
</reference>
<name>A0A1W6LCZ9_9BURK</name>
<dbReference type="Proteomes" id="UP000193427">
    <property type="component" value="Chromosome"/>
</dbReference>
<dbReference type="STRING" id="946333.A4W93_20535"/>
<dbReference type="AlphaFoldDB" id="A0A1W6LCZ9"/>
<dbReference type="KEGG" id="rgu:A4W93_20535"/>
<keyword evidence="2" id="KW-1185">Reference proteome</keyword>